<evidence type="ECO:0000313" key="1">
    <source>
        <dbReference type="EMBL" id="KAK5826779.1"/>
    </source>
</evidence>
<dbReference type="Proteomes" id="UP001358586">
    <property type="component" value="Chromosome 6"/>
</dbReference>
<accession>A0ABR0PRC0</accession>
<keyword evidence="2" id="KW-1185">Reference proteome</keyword>
<comment type="caution">
    <text evidence="1">The sequence shown here is derived from an EMBL/GenBank/DDBJ whole genome shotgun (WGS) entry which is preliminary data.</text>
</comment>
<evidence type="ECO:0000313" key="2">
    <source>
        <dbReference type="Proteomes" id="UP001358586"/>
    </source>
</evidence>
<protein>
    <submittedName>
        <fullName evidence="1">Uncharacterized protein</fullName>
    </submittedName>
</protein>
<name>A0ABR0PRC0_GOSAR</name>
<proteinExistence type="predicted"/>
<dbReference type="EMBL" id="JARKNE010000006">
    <property type="protein sequence ID" value="KAK5826779.1"/>
    <property type="molecule type" value="Genomic_DNA"/>
</dbReference>
<reference evidence="1 2" key="1">
    <citation type="submission" date="2023-03" db="EMBL/GenBank/DDBJ databases">
        <title>WGS of Gossypium arboreum.</title>
        <authorList>
            <person name="Yu D."/>
        </authorList>
    </citation>
    <scope>NUCLEOTIDE SEQUENCE [LARGE SCALE GENOMIC DNA]</scope>
    <source>
        <tissue evidence="1">Leaf</tissue>
    </source>
</reference>
<sequence>MVEILSEKKLGEVTGVTGIPYSKSFLKLETLELFGLPKLRSIYWDALPFPYLKLIRVNGKQELRKLPLNSDSAKGNLLTVQGRKDRWARVEWENEAAQDAFLPYFKSLPV</sequence>
<gene>
    <name evidence="1" type="ORF">PVK06_021711</name>
</gene>
<organism evidence="1 2">
    <name type="scientific">Gossypium arboreum</name>
    <name type="common">Tree cotton</name>
    <name type="synonym">Gossypium nanking</name>
    <dbReference type="NCBI Taxonomy" id="29729"/>
    <lineage>
        <taxon>Eukaryota</taxon>
        <taxon>Viridiplantae</taxon>
        <taxon>Streptophyta</taxon>
        <taxon>Embryophyta</taxon>
        <taxon>Tracheophyta</taxon>
        <taxon>Spermatophyta</taxon>
        <taxon>Magnoliopsida</taxon>
        <taxon>eudicotyledons</taxon>
        <taxon>Gunneridae</taxon>
        <taxon>Pentapetalae</taxon>
        <taxon>rosids</taxon>
        <taxon>malvids</taxon>
        <taxon>Malvales</taxon>
        <taxon>Malvaceae</taxon>
        <taxon>Malvoideae</taxon>
        <taxon>Gossypium</taxon>
    </lineage>
</organism>